<evidence type="ECO:0000313" key="4">
    <source>
        <dbReference type="Proteomes" id="UP000612055"/>
    </source>
</evidence>
<dbReference type="Pfam" id="PF00211">
    <property type="entry name" value="Guanylate_cyc"/>
    <property type="match status" value="1"/>
</dbReference>
<comment type="caution">
    <text evidence="3">The sequence shown here is derived from an EMBL/GenBank/DDBJ whole genome shotgun (WGS) entry which is preliminary data.</text>
</comment>
<feature type="region of interest" description="Disordered" evidence="1">
    <location>
        <begin position="682"/>
        <end position="705"/>
    </location>
</feature>
<dbReference type="SUPFAM" id="SSF55073">
    <property type="entry name" value="Nucleotide cyclase"/>
    <property type="match status" value="2"/>
</dbReference>
<feature type="compositionally biased region" description="Low complexity" evidence="1">
    <location>
        <begin position="792"/>
        <end position="810"/>
    </location>
</feature>
<protein>
    <recommendedName>
        <fullName evidence="2">Guanylate cyclase domain-containing protein</fullName>
    </recommendedName>
</protein>
<feature type="compositionally biased region" description="Polar residues" evidence="1">
    <location>
        <begin position="744"/>
        <end position="759"/>
    </location>
</feature>
<dbReference type="Gene3D" id="3.30.70.1230">
    <property type="entry name" value="Nucleotide cyclase"/>
    <property type="match status" value="4"/>
</dbReference>
<dbReference type="GO" id="GO:0009190">
    <property type="term" value="P:cyclic nucleotide biosynthetic process"/>
    <property type="evidence" value="ECO:0007669"/>
    <property type="project" value="InterPro"/>
</dbReference>
<feature type="compositionally biased region" description="Basic and acidic residues" evidence="1">
    <location>
        <begin position="721"/>
        <end position="730"/>
    </location>
</feature>
<feature type="compositionally biased region" description="Low complexity" evidence="1">
    <location>
        <begin position="321"/>
        <end position="337"/>
    </location>
</feature>
<feature type="region of interest" description="Disordered" evidence="1">
    <location>
        <begin position="791"/>
        <end position="824"/>
    </location>
</feature>
<gene>
    <name evidence="3" type="ORF">HYH03_006022</name>
</gene>
<dbReference type="InterPro" id="IPR001054">
    <property type="entry name" value="A/G_cyclase"/>
</dbReference>
<reference evidence="3" key="1">
    <citation type="journal article" date="2020" name="bioRxiv">
        <title>Comparative genomics of Chlamydomonas.</title>
        <authorList>
            <person name="Craig R.J."/>
            <person name="Hasan A.R."/>
            <person name="Ness R.W."/>
            <person name="Keightley P.D."/>
        </authorList>
    </citation>
    <scope>NUCLEOTIDE SEQUENCE</scope>
    <source>
        <strain evidence="3">CCAP 11/70</strain>
    </source>
</reference>
<feature type="region of interest" description="Disordered" evidence="1">
    <location>
        <begin position="715"/>
        <end position="734"/>
    </location>
</feature>
<dbReference type="PANTHER" id="PTHR43081:SF1">
    <property type="entry name" value="ADENYLATE CYCLASE, TERMINAL-DIFFERENTIATION SPECIFIC"/>
    <property type="match status" value="1"/>
</dbReference>
<feature type="region of interest" description="Disordered" evidence="1">
    <location>
        <begin position="1150"/>
        <end position="1172"/>
    </location>
</feature>
<dbReference type="OrthoDB" id="2021138at2759"/>
<dbReference type="SUPFAM" id="SSF53850">
    <property type="entry name" value="Periplasmic binding protein-like II"/>
    <property type="match status" value="1"/>
</dbReference>
<dbReference type="InterPro" id="IPR006059">
    <property type="entry name" value="SBP"/>
</dbReference>
<evidence type="ECO:0000256" key="1">
    <source>
        <dbReference type="SAM" id="MobiDB-lite"/>
    </source>
</evidence>
<sequence>MVPDLFTDWILPTLERFSQLFGISTEVTVVPAAGLLEAIEAEVQGNSFTAHHALWLHTAAITQHLADAGLLADLGKLLSSVAVDQVQWSDVTQFYLLQLATYMGQTVSIPLDGGTVYLFSRKDVLEEMGLEVPQTWAEMEAFIDRYPRLRRAAEPELARRLPPFPICMARGVECRRLTYVQAVWTSLAQTKGVQQGIHFNTTDLRPLIDSPAAQEALRITAHHLTAAAPPEPDERCSHGSLAFARGRCVMALGGRIPTMRLFVLPEAKATVPQSALQMTRLPGSELVWDRDGSGGLVPCTPQLCPYADRVVVNASGALSSTTAAAGTGTPASEASSSDGGTGSQRLINFAPQSLLGTLAGGINNRAPVPTQLLAFALLAYLTSPERFAPGEPVPPVLSVTPIRDSLLFTEASYKAAGYDTDLLLRGVGQETTAWQKAHPNRGWSLRMPGAEAYSNVLGDMLDAALGNATQQDMRRLLSSARAQLAAYYKPQVYLPKYLASLAVVNPPSPAEAPAPQPPAAVPGPSRAVPTYVPLAMGLLLLTVMAGLFVYARRVLRAQDRRKQLPPSLDHVTVIVVTDIEGSTGLWEALAADVMARALQLHHKTVRKLLARHAGYEGSTEGDSFILAFAAAHKAVAFGTELQGELLAQAWPQELLQHPAGGEVYTGLPPSFPFVAPLAGRKAAVTSGPGGSGPVSPLPSLRESTRKARGSLERVFSWQTRSTHEAGEDGRQAASPWAQLRSWGLPTSSQHAEPHPSTSDPMGCSIADGVFGHGPGVAADEHIGWLEADSQRPAPAVDAPEATADAPATPRTPDDTPRWVAGGSGGGAATGEMLFGAYLRSAAEERTASCSSYPCSTRSRRHGSPRPASLLFRGLRVRVGVTCARLTAAELQYNTAAARMVLGGPALAAAKALADLAHGGQVLMSCRAHEQLREELPGSNGRPSGVLLLKMGTFQQQPAYGLGRSCNGAEPFSVLWATSPSLSQRLASWPPLRLPPGLSTLNDVYCAPVERVSYVVVQIPAYQSLVAWDEHVAKEALGLLHLTAQELFQAGDAMGFEVETAASTTGELHFAFTAAAPAAWWAESLRRALLTAPWPQALLEHELGEAIEASRCKSSTAASTAAAKQPVDCHTPLPQLTGSCSGSARAQASGACQDSPAATPTLRRPSTPCVSARPASRMALSQAAAELSATRRFSHDVAPRCVMRGSRGTPTPTLELNAPSAGSVELTCSIAASIHDSTTQGSVRRVDARDLSGPPSGSGRLARIANSSSANGGVSGLPSLMTLGQMGPRDSGNPQEVQLDQPAHAALCGRTAESAVEHPDLEAPHVLLRGLRMRAGIGTGRAHWRVSPSCHSLVYEGRAVSTAAKLARLAASGQVLCDASTQAAAAAARALAPTTRGKPSSEDVATAAVEAVPGPNDARLMFMRLSGQSNLPWNRKMPQGAHLCRVELEREPSNMPNVGCPVTCGGTNPASDRPTMPAPSGPQARLDRSREPWGHASSELAPSLRPERCPAALDATGVVE</sequence>
<feature type="region of interest" description="Disordered" evidence="1">
    <location>
        <begin position="1236"/>
        <end position="1295"/>
    </location>
</feature>
<dbReference type="InterPro" id="IPR029787">
    <property type="entry name" value="Nucleotide_cyclase"/>
</dbReference>
<feature type="region of interest" description="Disordered" evidence="1">
    <location>
        <begin position="1465"/>
        <end position="1519"/>
    </location>
</feature>
<evidence type="ECO:0000313" key="3">
    <source>
        <dbReference type="EMBL" id="KAG2495777.1"/>
    </source>
</evidence>
<feature type="domain" description="Guanylate cyclase" evidence="2">
    <location>
        <begin position="573"/>
        <end position="627"/>
    </location>
</feature>
<dbReference type="PROSITE" id="PS50125">
    <property type="entry name" value="GUANYLATE_CYCLASE_2"/>
    <property type="match status" value="1"/>
</dbReference>
<name>A0A836C1D1_9CHLO</name>
<dbReference type="PANTHER" id="PTHR43081">
    <property type="entry name" value="ADENYLATE CYCLASE, TERMINAL-DIFFERENTIATION SPECIFIC-RELATED"/>
    <property type="match status" value="1"/>
</dbReference>
<accession>A0A836C1D1</accession>
<dbReference type="GO" id="GO:0035556">
    <property type="term" value="P:intracellular signal transduction"/>
    <property type="evidence" value="ECO:0007669"/>
    <property type="project" value="InterPro"/>
</dbReference>
<organism evidence="3 4">
    <name type="scientific">Edaphochlamys debaryana</name>
    <dbReference type="NCBI Taxonomy" id="47281"/>
    <lineage>
        <taxon>Eukaryota</taxon>
        <taxon>Viridiplantae</taxon>
        <taxon>Chlorophyta</taxon>
        <taxon>core chlorophytes</taxon>
        <taxon>Chlorophyceae</taxon>
        <taxon>CS clade</taxon>
        <taxon>Chlamydomonadales</taxon>
        <taxon>Chlamydomonadales incertae sedis</taxon>
        <taxon>Edaphochlamys</taxon>
    </lineage>
</organism>
<dbReference type="Pfam" id="PF01547">
    <property type="entry name" value="SBP_bac_1"/>
    <property type="match status" value="1"/>
</dbReference>
<keyword evidence="4" id="KW-1185">Reference proteome</keyword>
<evidence type="ECO:0000259" key="2">
    <source>
        <dbReference type="PROSITE" id="PS50125"/>
    </source>
</evidence>
<dbReference type="Proteomes" id="UP000612055">
    <property type="component" value="Unassembled WGS sequence"/>
</dbReference>
<feature type="region of interest" description="Disordered" evidence="1">
    <location>
        <begin position="321"/>
        <end position="343"/>
    </location>
</feature>
<dbReference type="InterPro" id="IPR050697">
    <property type="entry name" value="Adenylyl/Guanylyl_Cyclase_3/4"/>
</dbReference>
<dbReference type="Gene3D" id="3.40.190.10">
    <property type="entry name" value="Periplasmic binding protein-like II"/>
    <property type="match status" value="2"/>
</dbReference>
<proteinExistence type="predicted"/>
<dbReference type="EMBL" id="JAEHOE010000022">
    <property type="protein sequence ID" value="KAG2495777.1"/>
    <property type="molecule type" value="Genomic_DNA"/>
</dbReference>
<feature type="region of interest" description="Disordered" evidence="1">
    <location>
        <begin position="744"/>
        <end position="768"/>
    </location>
</feature>